<keyword evidence="5" id="KW-1185">Reference proteome</keyword>
<keyword evidence="2" id="KW-0812">Transmembrane</keyword>
<dbReference type="PANTHER" id="PTHR31325">
    <property type="entry name" value="OS01G0798800 PROTEIN-RELATED"/>
    <property type="match status" value="1"/>
</dbReference>
<dbReference type="Pfam" id="PF04578">
    <property type="entry name" value="DUF594"/>
    <property type="match status" value="1"/>
</dbReference>
<feature type="region of interest" description="Disordered" evidence="1">
    <location>
        <begin position="1"/>
        <end position="44"/>
    </location>
</feature>
<dbReference type="AlphaFoldDB" id="A0A8T0P307"/>
<sequence length="726" mass="79163">MAERAFQFLGSSEEESKEDSDGGGGGWSSDDETSNGSNDEAPRAPCSDAAIRECVEGVNTQLWRSSALMVANAILVAIMVAAGTSAGRYGYRHAAVTRLLFLGASTLYLPIISYVASSIGKESCSTSGLDVSSGPTPSAIVAADDYHGGQKIGPSIELLARTVWKSYLVFYYAGRHFLTMINKHHLVEGESYYYKMVSRFLIVLCLLSLSKIMLKLYAYHKAKRSFAIGRNSRLIAGYMMETLQGDALPRGSPGHDQLVLPLIVMGEDKKEIEETPHGYTIRQSNSRLVTLDMVWQMASTGDDALLTSQPWLKDLCLSFSLFKLLRRRFGNTPLAESGSAKAFSFVSDALLNNGDDPARVFDVVADEISFVLDSYYSSLPTSYFGRLLPVLNITVSVSIVAWCLGGATFISHHYTTDRVLGNLLFNALPTFSLFVAVILAEAWEIASYLCSKWVKVTLLCNYIIHASWQQSTRVQRGLDLVMKLRNFRRSWSGQMGQTSLLLIGVAAHQRQRLLFRFSDPTMMRHVGVLPEVKAAIVDTLRRSNGALSKGTAALSRITGGADILWACQGQGTSDVILVWQIATGILDAGHGGAASSSTSSRSAAGKQRAVATHLSRYCAYLVAAAPELLPDDKAWSKKLHEAVWRDIKLALAGGGEPAEHGGAVAARLGERCEHEVAKRGVRLGERLVELVADEEARWGLLASFWCEILLYAAPSDNLKAHKKGLR</sequence>
<feature type="transmembrane region" description="Helical" evidence="2">
    <location>
        <begin position="423"/>
        <end position="443"/>
    </location>
</feature>
<accession>A0A8T0P307</accession>
<feature type="transmembrane region" description="Helical" evidence="2">
    <location>
        <begin position="99"/>
        <end position="119"/>
    </location>
</feature>
<protein>
    <recommendedName>
        <fullName evidence="3">DUF4220 domain-containing protein</fullName>
    </recommendedName>
</protein>
<evidence type="ECO:0000256" key="2">
    <source>
        <dbReference type="SAM" id="Phobius"/>
    </source>
</evidence>
<keyword evidence="2" id="KW-0472">Membrane</keyword>
<keyword evidence="2" id="KW-1133">Transmembrane helix</keyword>
<evidence type="ECO:0000256" key="1">
    <source>
        <dbReference type="SAM" id="MobiDB-lite"/>
    </source>
</evidence>
<feature type="transmembrane region" description="Helical" evidence="2">
    <location>
        <begin position="192"/>
        <end position="214"/>
    </location>
</feature>
<evidence type="ECO:0000313" key="5">
    <source>
        <dbReference type="Proteomes" id="UP000823388"/>
    </source>
</evidence>
<dbReference type="EMBL" id="CM029052">
    <property type="protein sequence ID" value="KAG2556571.1"/>
    <property type="molecule type" value="Genomic_DNA"/>
</dbReference>
<organism evidence="4 5">
    <name type="scientific">Panicum virgatum</name>
    <name type="common">Blackwell switchgrass</name>
    <dbReference type="NCBI Taxonomy" id="38727"/>
    <lineage>
        <taxon>Eukaryota</taxon>
        <taxon>Viridiplantae</taxon>
        <taxon>Streptophyta</taxon>
        <taxon>Embryophyta</taxon>
        <taxon>Tracheophyta</taxon>
        <taxon>Spermatophyta</taxon>
        <taxon>Magnoliopsida</taxon>
        <taxon>Liliopsida</taxon>
        <taxon>Poales</taxon>
        <taxon>Poaceae</taxon>
        <taxon>PACMAD clade</taxon>
        <taxon>Panicoideae</taxon>
        <taxon>Panicodae</taxon>
        <taxon>Paniceae</taxon>
        <taxon>Panicinae</taxon>
        <taxon>Panicum</taxon>
        <taxon>Panicum sect. Hiantes</taxon>
    </lineage>
</organism>
<feature type="transmembrane region" description="Helical" evidence="2">
    <location>
        <begin position="67"/>
        <end position="87"/>
    </location>
</feature>
<evidence type="ECO:0000259" key="3">
    <source>
        <dbReference type="Pfam" id="PF13968"/>
    </source>
</evidence>
<gene>
    <name evidence="4" type="ORF">PVAP13_8NG199200</name>
</gene>
<comment type="caution">
    <text evidence="4">The sequence shown here is derived from an EMBL/GenBank/DDBJ whole genome shotgun (WGS) entry which is preliminary data.</text>
</comment>
<dbReference type="Pfam" id="PF13968">
    <property type="entry name" value="DUF4220"/>
    <property type="match status" value="1"/>
</dbReference>
<feature type="domain" description="DUF4220" evidence="3">
    <location>
        <begin position="192"/>
        <end position="501"/>
    </location>
</feature>
<dbReference type="InterPro" id="IPR007658">
    <property type="entry name" value="DUF594"/>
</dbReference>
<proteinExistence type="predicted"/>
<evidence type="ECO:0000313" key="4">
    <source>
        <dbReference type="EMBL" id="KAG2556571.1"/>
    </source>
</evidence>
<name>A0A8T0P307_PANVG</name>
<feature type="transmembrane region" description="Helical" evidence="2">
    <location>
        <begin position="387"/>
        <end position="411"/>
    </location>
</feature>
<dbReference type="Proteomes" id="UP000823388">
    <property type="component" value="Chromosome 8N"/>
</dbReference>
<dbReference type="InterPro" id="IPR025315">
    <property type="entry name" value="DUF4220"/>
</dbReference>
<reference evidence="4" key="1">
    <citation type="submission" date="2020-05" db="EMBL/GenBank/DDBJ databases">
        <title>WGS assembly of Panicum virgatum.</title>
        <authorList>
            <person name="Lovell J.T."/>
            <person name="Jenkins J."/>
            <person name="Shu S."/>
            <person name="Juenger T.E."/>
            <person name="Schmutz J."/>
        </authorList>
    </citation>
    <scope>NUCLEOTIDE SEQUENCE</scope>
    <source>
        <strain evidence="4">AP13</strain>
    </source>
</reference>